<dbReference type="Pfam" id="PF13304">
    <property type="entry name" value="AAA_21"/>
    <property type="match status" value="1"/>
</dbReference>
<dbReference type="GO" id="GO:0005524">
    <property type="term" value="F:ATP binding"/>
    <property type="evidence" value="ECO:0007669"/>
    <property type="project" value="UniProtKB-KW"/>
</dbReference>
<reference evidence="2 3" key="1">
    <citation type="submission" date="2020-06" db="EMBL/GenBank/DDBJ databases">
        <title>REHAB project genomes.</title>
        <authorList>
            <person name="Shaw L.P."/>
        </authorList>
    </citation>
    <scope>NUCLEOTIDE SEQUENCE [LARGE SCALE GENOMIC DNA]</scope>
    <source>
        <strain evidence="2 3">RHBSTW-00092</strain>
    </source>
</reference>
<dbReference type="SUPFAM" id="SSF52540">
    <property type="entry name" value="P-loop containing nucleoside triphosphate hydrolases"/>
    <property type="match status" value="1"/>
</dbReference>
<comment type="caution">
    <text evidence="2">The sequence shown here is derived from an EMBL/GenBank/DDBJ whole genome shotgun (WGS) entry which is preliminary data.</text>
</comment>
<dbReference type="PANTHER" id="PTHR43581:SF4">
    <property type="entry name" value="ATP_GTP PHOSPHATASE"/>
    <property type="match status" value="1"/>
</dbReference>
<gene>
    <name evidence="2" type="ORF">HV064_23215</name>
</gene>
<name>A0A839CLA6_9ENTR</name>
<dbReference type="Proteomes" id="UP000557483">
    <property type="component" value="Unassembled WGS sequence"/>
</dbReference>
<dbReference type="PANTHER" id="PTHR43581">
    <property type="entry name" value="ATP/GTP PHOSPHATASE"/>
    <property type="match status" value="1"/>
</dbReference>
<proteinExistence type="predicted"/>
<organism evidence="2 3">
    <name type="scientific">Klebsiella grimontii</name>
    <dbReference type="NCBI Taxonomy" id="2058152"/>
    <lineage>
        <taxon>Bacteria</taxon>
        <taxon>Pseudomonadati</taxon>
        <taxon>Pseudomonadota</taxon>
        <taxon>Gammaproteobacteria</taxon>
        <taxon>Enterobacterales</taxon>
        <taxon>Enterobacteriaceae</taxon>
        <taxon>Klebsiella/Raoultella group</taxon>
        <taxon>Klebsiella</taxon>
    </lineage>
</organism>
<accession>A0A839CLA6</accession>
<dbReference type="RefSeq" id="WP_064141423.1">
    <property type="nucleotide sequence ID" value="NZ_JABXQY010000001.1"/>
</dbReference>
<sequence length="492" mass="55968">MFIKIGPAQLNQTFSLYLSPITNWNDFSFETSFILSYSLDGKVVKVGEVKIGHKGQEKSIHTYKSLNNEFENLPDNYFSLGQSPEYYKELKKLSQDLQVKILVGLKDVVYDRNIFEDVRVEAVFIDSLTRYVSISSVEQFGDILEHGVSLRHFGFRVNYENGVSPEFVVESDSKPPKNVHVIIGRNGVGKSHLLRTIVENIDMNNDVVTKTNGEPVSVYDFGLLLYFSLSVFDKPFEKVSFNEVRFSTTQTKKKYIGLYKQDSGELKDINNDLAKDFSVSLYNCIYGSEIKNNMWSEVIKSLEVDINFSDLGLSKLMTVTQEEFTHESTEVFKSLSSGHAAVIYYITHVIELIENKTICIFDEPENHLHPPLLSAFIRTLSEVLKINNGMAVIATHSPVVLQETPRSCIWKMFRSSEDDTDFQRPSIETFGEGVGEITSEVFNLDVRKSGFYSLLEKDSKSYRTANELFNIYNNQIGLEGRAVVYSAMKHKG</sequence>
<keyword evidence="2" id="KW-0547">Nucleotide-binding</keyword>
<dbReference type="InterPro" id="IPR003959">
    <property type="entry name" value="ATPase_AAA_core"/>
</dbReference>
<evidence type="ECO:0000259" key="1">
    <source>
        <dbReference type="Pfam" id="PF13304"/>
    </source>
</evidence>
<dbReference type="AlphaFoldDB" id="A0A839CLA6"/>
<dbReference type="EMBL" id="JABXRN010000001">
    <property type="protein sequence ID" value="MBA8126785.1"/>
    <property type="molecule type" value="Genomic_DNA"/>
</dbReference>
<dbReference type="Gene3D" id="3.40.50.300">
    <property type="entry name" value="P-loop containing nucleotide triphosphate hydrolases"/>
    <property type="match status" value="1"/>
</dbReference>
<dbReference type="GO" id="GO:0016887">
    <property type="term" value="F:ATP hydrolysis activity"/>
    <property type="evidence" value="ECO:0007669"/>
    <property type="project" value="InterPro"/>
</dbReference>
<dbReference type="InterPro" id="IPR027417">
    <property type="entry name" value="P-loop_NTPase"/>
</dbReference>
<feature type="domain" description="ATPase AAA-type core" evidence="1">
    <location>
        <begin position="304"/>
        <end position="401"/>
    </location>
</feature>
<keyword evidence="2" id="KW-0067">ATP-binding</keyword>
<protein>
    <submittedName>
        <fullName evidence="2">ATP-binding protein</fullName>
    </submittedName>
</protein>
<evidence type="ECO:0000313" key="3">
    <source>
        <dbReference type="Proteomes" id="UP000557483"/>
    </source>
</evidence>
<evidence type="ECO:0000313" key="2">
    <source>
        <dbReference type="EMBL" id="MBA8126785.1"/>
    </source>
</evidence>
<dbReference type="InterPro" id="IPR051396">
    <property type="entry name" value="Bact_Antivir_Def_Nuclease"/>
</dbReference>